<dbReference type="EMBL" id="WBMP01000002">
    <property type="protein sequence ID" value="KAE8546971.1"/>
    <property type="molecule type" value="Genomic_DNA"/>
</dbReference>
<gene>
    <name evidence="1" type="ORF">F6453_0651</name>
</gene>
<accession>A0A833JUW4</accession>
<protein>
    <submittedName>
        <fullName evidence="1">Uncharacterized protein</fullName>
    </submittedName>
</protein>
<evidence type="ECO:0000313" key="1">
    <source>
        <dbReference type="EMBL" id="KAE8546971.1"/>
    </source>
</evidence>
<sequence>MLGDNDQFWPFRVPLPTCHNTLRALELTVAGYMQSQTVVFPF</sequence>
<dbReference type="AlphaFoldDB" id="A0A833JUW4"/>
<proteinExistence type="predicted"/>
<evidence type="ECO:0000313" key="2">
    <source>
        <dbReference type="Proteomes" id="UP000469950"/>
    </source>
</evidence>
<dbReference type="Proteomes" id="UP000469950">
    <property type="component" value="Unassembled WGS sequence"/>
</dbReference>
<name>A0A833JUW4_MARNT</name>
<comment type="caution">
    <text evidence="1">The sequence shown here is derived from an EMBL/GenBank/DDBJ whole genome shotgun (WGS) entry which is preliminary data.</text>
</comment>
<reference evidence="1 2" key="1">
    <citation type="submission" date="2019-10" db="EMBL/GenBank/DDBJ databases">
        <title>Draft genome sequence of Marinobacter hydrocarbonoclasticus NCT7M from the microbiome of the marine copepod.</title>
        <authorList>
            <person name="Nuttall R."/>
            <person name="Sharma G."/>
            <person name="Moisander P."/>
        </authorList>
    </citation>
    <scope>NUCLEOTIDE SEQUENCE [LARGE SCALE GENOMIC DNA]</scope>
    <source>
        <strain evidence="1 2">NCT7M</strain>
    </source>
</reference>
<organism evidence="1 2">
    <name type="scientific">Marinobacter nauticus</name>
    <name type="common">Marinobacter hydrocarbonoclasticus</name>
    <name type="synonym">Marinobacter aquaeolei</name>
    <dbReference type="NCBI Taxonomy" id="2743"/>
    <lineage>
        <taxon>Bacteria</taxon>
        <taxon>Pseudomonadati</taxon>
        <taxon>Pseudomonadota</taxon>
        <taxon>Gammaproteobacteria</taxon>
        <taxon>Pseudomonadales</taxon>
        <taxon>Marinobacteraceae</taxon>
        <taxon>Marinobacter</taxon>
    </lineage>
</organism>